<dbReference type="AlphaFoldDB" id="A0A5D3DCY8"/>
<evidence type="ECO:0000259" key="2">
    <source>
        <dbReference type="Pfam" id="PF22936"/>
    </source>
</evidence>
<comment type="caution">
    <text evidence="4">The sequence shown here is derived from an EMBL/GenBank/DDBJ whole genome shotgun (WGS) entry which is preliminary data.</text>
</comment>
<protein>
    <submittedName>
        <fullName evidence="3 4">Mitochondrial protein</fullName>
    </submittedName>
</protein>
<sequence length="465" mass="51976">MINESVQSFFSEKRYSILCGRLTVRLIAEATGTQKYCDMLSMGAVRSSLDVGNIGRTRAGCKIMEIIRYEPSASRSPVLDEVDWTDAEEQASVGNARALNAIFNGTTIVKTSRLQLITSKFETLKMVKDESVSDYNERVLEIANESLLLGEKIPEPKIDAWYFDSGCSRHMTGNRSFFSELKECTSGHVTFGDGVRENSKAYKVFNNRSGTVMETINVVVNDSEYTNKRTVDEDDELPTVTIVLNTTFADAPKADTQTNSFDISSKSTPKEITVEETKPIPSSHVRKNHPSSSIIGDPSTGITTKKKDKVDYLKMIIDLCYTFLIKPTSVDAALKDEYWINAMQEELLQFRCNNYGLWVCNQEQGTLVAQGYAQVEGVDFDETFAPLVRLEAIRLLPGYSRGGVDKTLFINITDNDLIVAQIYIDDIIFGGFPKELVDNFIDIMKSEFKMSIVDVVLFSGTTNQT</sequence>
<feature type="domain" description="Retrovirus-related Pol polyprotein from transposon TNT 1-94-like beta-barrel" evidence="2">
    <location>
        <begin position="161"/>
        <end position="195"/>
    </location>
</feature>
<evidence type="ECO:0000313" key="4">
    <source>
        <dbReference type="EMBL" id="TYK21527.1"/>
    </source>
</evidence>
<dbReference type="EMBL" id="SSTE01005687">
    <property type="protein sequence ID" value="KAA0060219.1"/>
    <property type="molecule type" value="Genomic_DNA"/>
</dbReference>
<dbReference type="Pfam" id="PF22936">
    <property type="entry name" value="Pol_BBD"/>
    <property type="match status" value="1"/>
</dbReference>
<gene>
    <name evidence="4" type="ORF">E5676_scaffold275G00050</name>
    <name evidence="3" type="ORF">E6C27_scaffold386G00430</name>
</gene>
<evidence type="ECO:0000313" key="6">
    <source>
        <dbReference type="Proteomes" id="UP000321947"/>
    </source>
</evidence>
<dbReference type="InterPro" id="IPR054722">
    <property type="entry name" value="PolX-like_BBD"/>
</dbReference>
<evidence type="ECO:0000313" key="3">
    <source>
        <dbReference type="EMBL" id="KAA0060219.1"/>
    </source>
</evidence>
<proteinExistence type="predicted"/>
<feature type="region of interest" description="Disordered" evidence="1">
    <location>
        <begin position="278"/>
        <end position="300"/>
    </location>
</feature>
<evidence type="ECO:0000313" key="5">
    <source>
        <dbReference type="Proteomes" id="UP000321393"/>
    </source>
</evidence>
<dbReference type="OrthoDB" id="3344688at2759"/>
<name>A0A5D3DCY8_CUCMM</name>
<evidence type="ECO:0000256" key="1">
    <source>
        <dbReference type="SAM" id="MobiDB-lite"/>
    </source>
</evidence>
<dbReference type="Proteomes" id="UP000321393">
    <property type="component" value="Unassembled WGS sequence"/>
</dbReference>
<dbReference type="Proteomes" id="UP000321947">
    <property type="component" value="Unassembled WGS sequence"/>
</dbReference>
<organism evidence="4 6">
    <name type="scientific">Cucumis melo var. makuwa</name>
    <name type="common">Oriental melon</name>
    <dbReference type="NCBI Taxonomy" id="1194695"/>
    <lineage>
        <taxon>Eukaryota</taxon>
        <taxon>Viridiplantae</taxon>
        <taxon>Streptophyta</taxon>
        <taxon>Embryophyta</taxon>
        <taxon>Tracheophyta</taxon>
        <taxon>Spermatophyta</taxon>
        <taxon>Magnoliopsida</taxon>
        <taxon>eudicotyledons</taxon>
        <taxon>Gunneridae</taxon>
        <taxon>Pentapetalae</taxon>
        <taxon>rosids</taxon>
        <taxon>fabids</taxon>
        <taxon>Cucurbitales</taxon>
        <taxon>Cucurbitaceae</taxon>
        <taxon>Benincaseae</taxon>
        <taxon>Cucumis</taxon>
    </lineage>
</organism>
<reference evidence="5 6" key="1">
    <citation type="submission" date="2019-08" db="EMBL/GenBank/DDBJ databases">
        <title>Draft genome sequences of two oriental melons (Cucumis melo L. var makuwa).</title>
        <authorList>
            <person name="Kwon S.-Y."/>
        </authorList>
    </citation>
    <scope>NUCLEOTIDE SEQUENCE [LARGE SCALE GENOMIC DNA]</scope>
    <source>
        <strain evidence="6">cv. Chang Bougi</strain>
        <strain evidence="5">cv. SW 3</strain>
        <tissue evidence="4">Leaf</tissue>
    </source>
</reference>
<dbReference type="EMBL" id="SSTD01005565">
    <property type="protein sequence ID" value="TYK21527.1"/>
    <property type="molecule type" value="Genomic_DNA"/>
</dbReference>
<accession>A0A5D3DCY8</accession>